<keyword evidence="2" id="KW-1185">Reference proteome</keyword>
<dbReference type="Gene3D" id="3.90.1150.30">
    <property type="match status" value="1"/>
</dbReference>
<comment type="caution">
    <text evidence="1">The sequence shown here is derived from an EMBL/GenBank/DDBJ whole genome shotgun (WGS) entry which is preliminary data.</text>
</comment>
<dbReference type="RefSeq" id="WP_284341340.1">
    <property type="nucleotide sequence ID" value="NZ_BSNS01000015.1"/>
</dbReference>
<proteinExistence type="predicted"/>
<sequence length="125" mass="13354">MSLHSKAGFADFVTGLPAVTLSEQWESLVAKVGGKVFALVGSLGLGAGHIVFKVPEETFEILTVETGIVQAPYFAKRQWVSVAPGALEDEVVKAYIARSHRIIAGKLTRKARTELGLEAYLAAEA</sequence>
<dbReference type="InterPro" id="IPR007351">
    <property type="entry name" value="YjbR"/>
</dbReference>
<name>A0ABQ5W766_9HYPH</name>
<dbReference type="Pfam" id="PF04237">
    <property type="entry name" value="YjbR"/>
    <property type="match status" value="1"/>
</dbReference>
<gene>
    <name evidence="1" type="ORF">GCM10010862_31810</name>
</gene>
<dbReference type="Proteomes" id="UP001156691">
    <property type="component" value="Unassembled WGS sequence"/>
</dbReference>
<evidence type="ECO:0000313" key="2">
    <source>
        <dbReference type="Proteomes" id="UP001156691"/>
    </source>
</evidence>
<dbReference type="SUPFAM" id="SSF142906">
    <property type="entry name" value="YjbR-like"/>
    <property type="match status" value="1"/>
</dbReference>
<dbReference type="InterPro" id="IPR058532">
    <property type="entry name" value="YjbR/MT2646/Rv2570-like"/>
</dbReference>
<dbReference type="EMBL" id="BSNS01000015">
    <property type="protein sequence ID" value="GLQ55922.1"/>
    <property type="molecule type" value="Genomic_DNA"/>
</dbReference>
<dbReference type="InterPro" id="IPR038056">
    <property type="entry name" value="YjbR-like_sf"/>
</dbReference>
<dbReference type="PANTHER" id="PTHR35145">
    <property type="entry name" value="CYTOPLASMIC PROTEIN-RELATED"/>
    <property type="match status" value="1"/>
</dbReference>
<evidence type="ECO:0000313" key="1">
    <source>
        <dbReference type="EMBL" id="GLQ55922.1"/>
    </source>
</evidence>
<protein>
    <recommendedName>
        <fullName evidence="3">DNA-binding protein (MmcQ/YjbR family)</fullName>
    </recommendedName>
</protein>
<organism evidence="1 2">
    <name type="scientific">Devosia nitrariae</name>
    <dbReference type="NCBI Taxonomy" id="2071872"/>
    <lineage>
        <taxon>Bacteria</taxon>
        <taxon>Pseudomonadati</taxon>
        <taxon>Pseudomonadota</taxon>
        <taxon>Alphaproteobacteria</taxon>
        <taxon>Hyphomicrobiales</taxon>
        <taxon>Devosiaceae</taxon>
        <taxon>Devosia</taxon>
    </lineage>
</organism>
<reference evidence="2" key="1">
    <citation type="journal article" date="2019" name="Int. J. Syst. Evol. Microbiol.">
        <title>The Global Catalogue of Microorganisms (GCM) 10K type strain sequencing project: providing services to taxonomists for standard genome sequencing and annotation.</title>
        <authorList>
            <consortium name="The Broad Institute Genomics Platform"/>
            <consortium name="The Broad Institute Genome Sequencing Center for Infectious Disease"/>
            <person name="Wu L."/>
            <person name="Ma J."/>
        </authorList>
    </citation>
    <scope>NUCLEOTIDE SEQUENCE [LARGE SCALE GENOMIC DNA]</scope>
    <source>
        <strain evidence="2">NBRC 112416</strain>
    </source>
</reference>
<accession>A0ABQ5W766</accession>
<evidence type="ECO:0008006" key="3">
    <source>
        <dbReference type="Google" id="ProtNLM"/>
    </source>
</evidence>
<dbReference type="PANTHER" id="PTHR35145:SF1">
    <property type="entry name" value="CYTOPLASMIC PROTEIN"/>
    <property type="match status" value="1"/>
</dbReference>